<evidence type="ECO:0000256" key="3">
    <source>
        <dbReference type="ARBA" id="ARBA00008698"/>
    </source>
</evidence>
<evidence type="ECO:0000256" key="6">
    <source>
        <dbReference type="ARBA" id="ARBA00022676"/>
    </source>
</evidence>
<keyword evidence="8 12" id="KW-0812">Transmembrane</keyword>
<evidence type="ECO:0000256" key="9">
    <source>
        <dbReference type="ARBA" id="ARBA00022824"/>
    </source>
</evidence>
<evidence type="ECO:0000313" key="13">
    <source>
        <dbReference type="EMBL" id="KAJ7716737.1"/>
    </source>
</evidence>
<evidence type="ECO:0000256" key="11">
    <source>
        <dbReference type="ARBA" id="ARBA00023136"/>
    </source>
</evidence>
<proteinExistence type="inferred from homology"/>
<comment type="subcellular location">
    <subcellularLocation>
        <location evidence="1 12">Endoplasmic reticulum membrane</location>
        <topology evidence="1 12">Multi-pass membrane protein</topology>
    </subcellularLocation>
</comment>
<dbReference type="InterPro" id="IPR007315">
    <property type="entry name" value="PIG-V/Gpi18"/>
</dbReference>
<keyword evidence="11 12" id="KW-0472">Membrane</keyword>
<dbReference type="PANTHER" id="PTHR12468:SF2">
    <property type="entry name" value="GPI MANNOSYLTRANSFERASE 2"/>
    <property type="match status" value="1"/>
</dbReference>
<dbReference type="GO" id="GO:0000009">
    <property type="term" value="F:alpha-1,6-mannosyltransferase activity"/>
    <property type="evidence" value="ECO:0007669"/>
    <property type="project" value="InterPro"/>
</dbReference>
<dbReference type="GO" id="GO:0005789">
    <property type="term" value="C:endoplasmic reticulum membrane"/>
    <property type="evidence" value="ECO:0007669"/>
    <property type="project" value="UniProtKB-SubCell"/>
</dbReference>
<dbReference type="GO" id="GO:0006506">
    <property type="term" value="P:GPI anchor biosynthetic process"/>
    <property type="evidence" value="ECO:0007669"/>
    <property type="project" value="UniProtKB-KW"/>
</dbReference>
<dbReference type="Proteomes" id="UP001215280">
    <property type="component" value="Unassembled WGS sequence"/>
</dbReference>
<comment type="similarity">
    <text evidence="3 12">Belongs to the PIGV family.</text>
</comment>
<protein>
    <recommendedName>
        <fullName evidence="4 12">GPI mannosyltransferase 2</fullName>
        <ecNumber evidence="12">2.4.1.-</ecNumber>
    </recommendedName>
</protein>
<evidence type="ECO:0000256" key="12">
    <source>
        <dbReference type="RuleBase" id="RU363112"/>
    </source>
</evidence>
<comment type="caution">
    <text evidence="12">Lacks conserved residue(s) required for the propagation of feature annotation.</text>
</comment>
<dbReference type="EMBL" id="JARJLG010000328">
    <property type="protein sequence ID" value="KAJ7716737.1"/>
    <property type="molecule type" value="Genomic_DNA"/>
</dbReference>
<dbReference type="PANTHER" id="PTHR12468">
    <property type="entry name" value="GPI MANNOSYLTRANSFERASE 2"/>
    <property type="match status" value="1"/>
</dbReference>
<evidence type="ECO:0000256" key="4">
    <source>
        <dbReference type="ARBA" id="ARBA00013795"/>
    </source>
</evidence>
<evidence type="ECO:0000256" key="5">
    <source>
        <dbReference type="ARBA" id="ARBA00022502"/>
    </source>
</evidence>
<evidence type="ECO:0000313" key="14">
    <source>
        <dbReference type="Proteomes" id="UP001215280"/>
    </source>
</evidence>
<dbReference type="GO" id="GO:0004376">
    <property type="term" value="F:GPI mannosyltransferase activity"/>
    <property type="evidence" value="ECO:0007669"/>
    <property type="project" value="InterPro"/>
</dbReference>
<dbReference type="GO" id="GO:0031501">
    <property type="term" value="C:mannosyltransferase complex"/>
    <property type="evidence" value="ECO:0007669"/>
    <property type="project" value="TreeGrafter"/>
</dbReference>
<keyword evidence="6 12" id="KW-0328">Glycosyltransferase</keyword>
<keyword evidence="9 12" id="KW-0256">Endoplasmic reticulum</keyword>
<keyword evidence="7 12" id="KW-0808">Transferase</keyword>
<dbReference type="Pfam" id="PF04188">
    <property type="entry name" value="Mannosyl_trans2"/>
    <property type="match status" value="1"/>
</dbReference>
<comment type="function">
    <text evidence="12">Mannosyltransferase involved in glycosylphosphatidylinositol-anchor biosynthesis.</text>
</comment>
<evidence type="ECO:0000256" key="8">
    <source>
        <dbReference type="ARBA" id="ARBA00022692"/>
    </source>
</evidence>
<dbReference type="EC" id="2.4.1.-" evidence="12"/>
<evidence type="ECO:0000256" key="7">
    <source>
        <dbReference type="ARBA" id="ARBA00022679"/>
    </source>
</evidence>
<reference evidence="13" key="1">
    <citation type="submission" date="2023-03" db="EMBL/GenBank/DDBJ databases">
        <title>Massive genome expansion in bonnet fungi (Mycena s.s.) driven by repeated elements and novel gene families across ecological guilds.</title>
        <authorList>
            <consortium name="Lawrence Berkeley National Laboratory"/>
            <person name="Harder C.B."/>
            <person name="Miyauchi S."/>
            <person name="Viragh M."/>
            <person name="Kuo A."/>
            <person name="Thoen E."/>
            <person name="Andreopoulos B."/>
            <person name="Lu D."/>
            <person name="Skrede I."/>
            <person name="Drula E."/>
            <person name="Henrissat B."/>
            <person name="Morin E."/>
            <person name="Kohler A."/>
            <person name="Barry K."/>
            <person name="LaButti K."/>
            <person name="Morin E."/>
            <person name="Salamov A."/>
            <person name="Lipzen A."/>
            <person name="Mereny Z."/>
            <person name="Hegedus B."/>
            <person name="Baldrian P."/>
            <person name="Stursova M."/>
            <person name="Weitz H."/>
            <person name="Taylor A."/>
            <person name="Grigoriev I.V."/>
            <person name="Nagy L.G."/>
            <person name="Martin F."/>
            <person name="Kauserud H."/>
        </authorList>
    </citation>
    <scope>NUCLEOTIDE SEQUENCE</scope>
    <source>
        <strain evidence="13">CBHHK188m</strain>
    </source>
</reference>
<feature type="transmembrane region" description="Helical" evidence="12">
    <location>
        <begin position="55"/>
        <end position="74"/>
    </location>
</feature>
<organism evidence="13 14">
    <name type="scientific">Mycena maculata</name>
    <dbReference type="NCBI Taxonomy" id="230809"/>
    <lineage>
        <taxon>Eukaryota</taxon>
        <taxon>Fungi</taxon>
        <taxon>Dikarya</taxon>
        <taxon>Basidiomycota</taxon>
        <taxon>Agaricomycotina</taxon>
        <taxon>Agaricomycetes</taxon>
        <taxon>Agaricomycetidae</taxon>
        <taxon>Agaricales</taxon>
        <taxon>Marasmiineae</taxon>
        <taxon>Mycenaceae</taxon>
        <taxon>Mycena</taxon>
    </lineage>
</organism>
<keyword evidence="10 12" id="KW-1133">Transmembrane helix</keyword>
<evidence type="ECO:0000256" key="10">
    <source>
        <dbReference type="ARBA" id="ARBA00022989"/>
    </source>
</evidence>
<comment type="caution">
    <text evidence="13">The sequence shown here is derived from an EMBL/GenBank/DDBJ whole genome shotgun (WGS) entry which is preliminary data.</text>
</comment>
<gene>
    <name evidence="13" type="ORF">DFH07DRAFT_947558</name>
</gene>
<evidence type="ECO:0000256" key="1">
    <source>
        <dbReference type="ARBA" id="ARBA00004477"/>
    </source>
</evidence>
<feature type="transmembrane region" description="Helical" evidence="12">
    <location>
        <begin position="95"/>
        <end position="114"/>
    </location>
</feature>
<name>A0AAD7HB68_9AGAR</name>
<evidence type="ECO:0000256" key="2">
    <source>
        <dbReference type="ARBA" id="ARBA00004687"/>
    </source>
</evidence>
<accession>A0AAD7HB68</accession>
<keyword evidence="5 12" id="KW-0337">GPI-anchor biosynthesis</keyword>
<sequence>MGIFPCRLVLYSNFILSLFPNSLAPTVASLAIEYDATLVMYNLSLHHLGSSALPRLAAVLSLLLNSPIIIFSAPCSEPFTYLSQKGMLYRAKSHYFAAAIAFTLAATLHSSGFLWSRFIIWGLLIQPFPQRRPIYLTTMTTCVVFSAFHLTPFVAQNYTAYLTLCARADPSPEWCNRCLPLIYLHQDRCWNVGLLRYWSSQQLPIFLLAAPPLLAITCATGSKTPPTPGVSASIATHAIHAFIMCGMLLFASHTQIVLRFAAMPLTYWSSTCLLLEHLAWGRARSACTLSVLPWAASLPSA</sequence>
<dbReference type="AlphaFoldDB" id="A0AAD7HB68"/>
<comment type="pathway">
    <text evidence="2 12">Glycolipid biosynthesis; glycosylphosphatidylinositol-anchor biosynthesis.</text>
</comment>
<keyword evidence="14" id="KW-1185">Reference proteome</keyword>